<protein>
    <submittedName>
        <fullName evidence="3">Uncharacterized protein</fullName>
    </submittedName>
</protein>
<keyword evidence="2" id="KW-0802">TPR repeat</keyword>
<dbReference type="GO" id="GO:0051879">
    <property type="term" value="F:Hsp90 protein binding"/>
    <property type="evidence" value="ECO:0007669"/>
    <property type="project" value="TreeGrafter"/>
</dbReference>
<dbReference type="HOGENOM" id="CLU_1550422_0_0_1"/>
<dbReference type="PaxDb" id="2903-EOD05126"/>
<dbReference type="GeneID" id="17251285"/>
<keyword evidence="1" id="KW-0677">Repeat</keyword>
<dbReference type="Proteomes" id="UP000013827">
    <property type="component" value="Unassembled WGS sequence"/>
</dbReference>
<dbReference type="STRING" id="2903.R1D2T7"/>
<reference evidence="3" key="2">
    <citation type="submission" date="2024-10" db="UniProtKB">
        <authorList>
            <consortium name="EnsemblProtists"/>
        </authorList>
    </citation>
    <scope>IDENTIFICATION</scope>
</reference>
<dbReference type="InterPro" id="IPR011990">
    <property type="entry name" value="TPR-like_helical_dom_sf"/>
</dbReference>
<organism evidence="3 4">
    <name type="scientific">Emiliania huxleyi (strain CCMP1516)</name>
    <dbReference type="NCBI Taxonomy" id="280463"/>
    <lineage>
        <taxon>Eukaryota</taxon>
        <taxon>Haptista</taxon>
        <taxon>Haptophyta</taxon>
        <taxon>Prymnesiophyceae</taxon>
        <taxon>Isochrysidales</taxon>
        <taxon>Noelaerhabdaceae</taxon>
        <taxon>Emiliania</taxon>
    </lineage>
</organism>
<evidence type="ECO:0000256" key="2">
    <source>
        <dbReference type="ARBA" id="ARBA00022803"/>
    </source>
</evidence>
<proteinExistence type="predicted"/>
<dbReference type="SUPFAM" id="SSF48452">
    <property type="entry name" value="TPR-like"/>
    <property type="match status" value="1"/>
</dbReference>
<dbReference type="eggNOG" id="KOG0548">
    <property type="taxonomic scope" value="Eukaryota"/>
</dbReference>
<evidence type="ECO:0000313" key="4">
    <source>
        <dbReference type="Proteomes" id="UP000013827"/>
    </source>
</evidence>
<dbReference type="PANTHER" id="PTHR22904">
    <property type="entry name" value="TPR REPEAT CONTAINING PROTEIN"/>
    <property type="match status" value="1"/>
</dbReference>
<keyword evidence="4" id="KW-1185">Reference proteome</keyword>
<evidence type="ECO:0000313" key="3">
    <source>
        <dbReference type="EnsemblProtists" id="EOD05126"/>
    </source>
</evidence>
<dbReference type="Pfam" id="PF07719">
    <property type="entry name" value="TPR_2"/>
    <property type="match status" value="1"/>
</dbReference>
<evidence type="ECO:0000256" key="1">
    <source>
        <dbReference type="ARBA" id="ARBA00022737"/>
    </source>
</evidence>
<dbReference type="Gene3D" id="1.25.40.10">
    <property type="entry name" value="Tetratricopeptide repeat domain"/>
    <property type="match status" value="1"/>
</dbReference>
<name>A0A0D3I1J1_EMIH1</name>
<reference evidence="4" key="1">
    <citation type="journal article" date="2013" name="Nature">
        <title>Pan genome of the phytoplankton Emiliania underpins its global distribution.</title>
        <authorList>
            <person name="Read B.A."/>
            <person name="Kegel J."/>
            <person name="Klute M.J."/>
            <person name="Kuo A."/>
            <person name="Lefebvre S.C."/>
            <person name="Maumus F."/>
            <person name="Mayer C."/>
            <person name="Miller J."/>
            <person name="Monier A."/>
            <person name="Salamov A."/>
            <person name="Young J."/>
            <person name="Aguilar M."/>
            <person name="Claverie J.M."/>
            <person name="Frickenhaus S."/>
            <person name="Gonzalez K."/>
            <person name="Herman E.K."/>
            <person name="Lin Y.C."/>
            <person name="Napier J."/>
            <person name="Ogata H."/>
            <person name="Sarno A.F."/>
            <person name="Shmutz J."/>
            <person name="Schroeder D."/>
            <person name="de Vargas C."/>
            <person name="Verret F."/>
            <person name="von Dassow P."/>
            <person name="Valentin K."/>
            <person name="Van de Peer Y."/>
            <person name="Wheeler G."/>
            <person name="Dacks J.B."/>
            <person name="Delwiche C.F."/>
            <person name="Dyhrman S.T."/>
            <person name="Glockner G."/>
            <person name="John U."/>
            <person name="Richards T."/>
            <person name="Worden A.Z."/>
            <person name="Zhang X."/>
            <person name="Grigoriev I.V."/>
            <person name="Allen A.E."/>
            <person name="Bidle K."/>
            <person name="Borodovsky M."/>
            <person name="Bowler C."/>
            <person name="Brownlee C."/>
            <person name="Cock J.M."/>
            <person name="Elias M."/>
            <person name="Gladyshev V.N."/>
            <person name="Groth M."/>
            <person name="Guda C."/>
            <person name="Hadaegh A."/>
            <person name="Iglesias-Rodriguez M.D."/>
            <person name="Jenkins J."/>
            <person name="Jones B.M."/>
            <person name="Lawson T."/>
            <person name="Leese F."/>
            <person name="Lindquist E."/>
            <person name="Lobanov A."/>
            <person name="Lomsadze A."/>
            <person name="Malik S.B."/>
            <person name="Marsh M.E."/>
            <person name="Mackinder L."/>
            <person name="Mock T."/>
            <person name="Mueller-Roeber B."/>
            <person name="Pagarete A."/>
            <person name="Parker M."/>
            <person name="Probert I."/>
            <person name="Quesneville H."/>
            <person name="Raines C."/>
            <person name="Rensing S.A."/>
            <person name="Riano-Pachon D.M."/>
            <person name="Richier S."/>
            <person name="Rokitta S."/>
            <person name="Shiraiwa Y."/>
            <person name="Soanes D.M."/>
            <person name="van der Giezen M."/>
            <person name="Wahlund T.M."/>
            <person name="Williams B."/>
            <person name="Wilson W."/>
            <person name="Wolfe G."/>
            <person name="Wurch L.L."/>
        </authorList>
    </citation>
    <scope>NUCLEOTIDE SEQUENCE</scope>
</reference>
<dbReference type="PANTHER" id="PTHR22904:SF523">
    <property type="entry name" value="STRESS-INDUCED-PHOSPHOPROTEIN 1"/>
    <property type="match status" value="1"/>
</dbReference>
<dbReference type="KEGG" id="ehx:EMIHUDRAFT_220220"/>
<dbReference type="RefSeq" id="XP_005757555.1">
    <property type="nucleotide sequence ID" value="XM_005757498.1"/>
</dbReference>
<dbReference type="EnsemblProtists" id="EOD05126">
    <property type="protein sequence ID" value="EOD05126"/>
    <property type="gene ID" value="EMIHUDRAFT_220220"/>
</dbReference>
<accession>A0A0D3I1J1</accession>
<dbReference type="SMART" id="SM00028">
    <property type="entry name" value="TPR"/>
    <property type="match status" value="3"/>
</dbReference>
<sequence>MPDKEKGNAAFAAGEFDEAITYYTAALESTPSDHVLWCNRSMAWARLEDWPSSAADARKCVSLPSGRQFVKGWWRLARAQQAMGMPVKATESCLLGLQKNPDNRDLRTLQASLQPEYTRAVESDSLHAILQAGNGKGPVTRAAKQLHDGDDISEIELSEFVKFCMPSARELSP</sequence>
<dbReference type="InterPro" id="IPR013105">
    <property type="entry name" value="TPR_2"/>
</dbReference>
<dbReference type="AlphaFoldDB" id="A0A0D3I1J1"/>
<dbReference type="InterPro" id="IPR019734">
    <property type="entry name" value="TPR_rpt"/>
</dbReference>